<dbReference type="Pfam" id="PF00176">
    <property type="entry name" value="SNF2-rel_dom"/>
    <property type="match status" value="1"/>
</dbReference>
<dbReference type="OrthoDB" id="6017at2759"/>
<dbReference type="Pfam" id="PF00439">
    <property type="entry name" value="Bromodomain"/>
    <property type="match status" value="1"/>
</dbReference>
<feature type="compositionally biased region" description="Acidic residues" evidence="13">
    <location>
        <begin position="1497"/>
        <end position="1507"/>
    </location>
</feature>
<dbReference type="SMART" id="SM00573">
    <property type="entry name" value="HSA"/>
    <property type="match status" value="1"/>
</dbReference>
<evidence type="ECO:0000259" key="15">
    <source>
        <dbReference type="PROSITE" id="PS51192"/>
    </source>
</evidence>
<dbReference type="InterPro" id="IPR006576">
    <property type="entry name" value="BRK_domain"/>
</dbReference>
<keyword evidence="8 12" id="KW-0103">Bromodomain</keyword>
<dbReference type="InterPro" id="IPR018359">
    <property type="entry name" value="Bromodomain_CS"/>
</dbReference>
<dbReference type="CDD" id="cd17996">
    <property type="entry name" value="DEXHc_SMARCA2_SMARCA4"/>
    <property type="match status" value="1"/>
</dbReference>
<feature type="compositionally biased region" description="Basic residues" evidence="13">
    <location>
        <begin position="1511"/>
        <end position="1520"/>
    </location>
</feature>
<feature type="compositionally biased region" description="Pro residues" evidence="13">
    <location>
        <begin position="176"/>
        <end position="200"/>
    </location>
</feature>
<evidence type="ECO:0000259" key="16">
    <source>
        <dbReference type="PROSITE" id="PS51194"/>
    </source>
</evidence>
<evidence type="ECO:0000259" key="18">
    <source>
        <dbReference type="PROSITE" id="PS51666"/>
    </source>
</evidence>
<evidence type="ECO:0000256" key="1">
    <source>
        <dbReference type="ARBA" id="ARBA00004123"/>
    </source>
</evidence>
<feature type="region of interest" description="Disordered" evidence="13">
    <location>
        <begin position="1497"/>
        <end position="1548"/>
    </location>
</feature>
<dbReference type="Pfam" id="PF07529">
    <property type="entry name" value="HSA"/>
    <property type="match status" value="1"/>
</dbReference>
<dbReference type="SUPFAM" id="SSF52540">
    <property type="entry name" value="P-loop containing nucleoside triphosphate hydrolases"/>
    <property type="match status" value="2"/>
</dbReference>
<keyword evidence="3" id="KW-0378">Hydrolase</keyword>
<dbReference type="GO" id="GO:0005524">
    <property type="term" value="F:ATP binding"/>
    <property type="evidence" value="ECO:0007669"/>
    <property type="project" value="UniProtKB-KW"/>
</dbReference>
<evidence type="ECO:0000259" key="17">
    <source>
        <dbReference type="PROSITE" id="PS51204"/>
    </source>
</evidence>
<evidence type="ECO:0008006" key="21">
    <source>
        <dbReference type="Google" id="ProtNLM"/>
    </source>
</evidence>
<feature type="domain" description="Helicase ATP-binding" evidence="15">
    <location>
        <begin position="899"/>
        <end position="1064"/>
    </location>
</feature>
<dbReference type="SMART" id="SM00297">
    <property type="entry name" value="BROMO"/>
    <property type="match status" value="1"/>
</dbReference>
<feature type="domain" description="Bromo" evidence="14">
    <location>
        <begin position="1564"/>
        <end position="1634"/>
    </location>
</feature>
<dbReference type="PROSITE" id="PS51192">
    <property type="entry name" value="HELICASE_ATP_BIND_1"/>
    <property type="match status" value="1"/>
</dbReference>
<dbReference type="InterPro" id="IPR014001">
    <property type="entry name" value="Helicase_ATP-bd"/>
</dbReference>
<dbReference type="PROSITE" id="PS51204">
    <property type="entry name" value="HSA"/>
    <property type="match status" value="1"/>
</dbReference>
<dbReference type="SMART" id="SM00487">
    <property type="entry name" value="DEXDc"/>
    <property type="match status" value="1"/>
</dbReference>
<dbReference type="Pfam" id="PF08880">
    <property type="entry name" value="QLQ"/>
    <property type="match status" value="1"/>
</dbReference>
<dbReference type="Pfam" id="PF14619">
    <property type="entry name" value="SnAC"/>
    <property type="match status" value="1"/>
</dbReference>
<evidence type="ECO:0000256" key="7">
    <source>
        <dbReference type="ARBA" id="ARBA00023015"/>
    </source>
</evidence>
<feature type="compositionally biased region" description="Pro residues" evidence="13">
    <location>
        <begin position="406"/>
        <end position="419"/>
    </location>
</feature>
<dbReference type="GO" id="GO:0004386">
    <property type="term" value="F:helicase activity"/>
    <property type="evidence" value="ECO:0007669"/>
    <property type="project" value="UniProtKB-KW"/>
</dbReference>
<dbReference type="InterPro" id="IPR001487">
    <property type="entry name" value="Bromodomain"/>
</dbReference>
<evidence type="ECO:0000256" key="10">
    <source>
        <dbReference type="ARBA" id="ARBA00023163"/>
    </source>
</evidence>
<dbReference type="InterPro" id="IPR038718">
    <property type="entry name" value="SNF2-like_sf"/>
</dbReference>
<keyword evidence="2" id="KW-0547">Nucleotide-binding</keyword>
<dbReference type="SMART" id="SM00592">
    <property type="entry name" value="BRK"/>
    <property type="match status" value="1"/>
</dbReference>
<dbReference type="PROSITE" id="PS50014">
    <property type="entry name" value="BROMODOMAIN_2"/>
    <property type="match status" value="1"/>
</dbReference>
<feature type="compositionally biased region" description="Basic and acidic residues" evidence="13">
    <location>
        <begin position="737"/>
        <end position="752"/>
    </location>
</feature>
<feature type="compositionally biased region" description="Pro residues" evidence="13">
    <location>
        <begin position="72"/>
        <end position="93"/>
    </location>
</feature>
<dbReference type="Gene3D" id="1.20.5.170">
    <property type="match status" value="1"/>
</dbReference>
<feature type="domain" description="QLQ" evidence="18">
    <location>
        <begin position="361"/>
        <end position="396"/>
    </location>
</feature>
<feature type="compositionally biased region" description="Basic and acidic residues" evidence="13">
    <location>
        <begin position="1663"/>
        <end position="1673"/>
    </location>
</feature>
<dbReference type="PANTHER" id="PTHR10799">
    <property type="entry name" value="SNF2/RAD54 HELICASE FAMILY"/>
    <property type="match status" value="1"/>
</dbReference>
<proteinExistence type="predicted"/>
<feature type="compositionally biased region" description="Pro residues" evidence="13">
    <location>
        <begin position="7"/>
        <end position="34"/>
    </location>
</feature>
<dbReference type="GO" id="GO:0042393">
    <property type="term" value="F:histone binding"/>
    <property type="evidence" value="ECO:0007669"/>
    <property type="project" value="InterPro"/>
</dbReference>
<evidence type="ECO:0000256" key="2">
    <source>
        <dbReference type="ARBA" id="ARBA00022741"/>
    </source>
</evidence>
<dbReference type="FunFam" id="3.40.50.10810:FF:000008">
    <property type="entry name" value="Chromatin structure-remodeling complex subunit snf21"/>
    <property type="match status" value="1"/>
</dbReference>
<dbReference type="InterPro" id="IPR014978">
    <property type="entry name" value="Gln-Leu-Gln_QLQ"/>
</dbReference>
<dbReference type="GO" id="GO:0048731">
    <property type="term" value="P:system development"/>
    <property type="evidence" value="ECO:0007669"/>
    <property type="project" value="UniProtKB-ARBA"/>
</dbReference>
<evidence type="ECO:0000256" key="5">
    <source>
        <dbReference type="ARBA" id="ARBA00022840"/>
    </source>
</evidence>
<feature type="compositionally biased region" description="Basic residues" evidence="13">
    <location>
        <begin position="1675"/>
        <end position="1693"/>
    </location>
</feature>
<dbReference type="Gene3D" id="3.40.5.120">
    <property type="match status" value="1"/>
</dbReference>
<keyword evidence="11" id="KW-0539">Nucleus</keyword>
<dbReference type="GO" id="GO:0016787">
    <property type="term" value="F:hydrolase activity"/>
    <property type="evidence" value="ECO:0007669"/>
    <property type="project" value="UniProtKB-KW"/>
</dbReference>
<keyword evidence="20" id="KW-1185">Reference proteome</keyword>
<dbReference type="CDD" id="cd18793">
    <property type="entry name" value="SF2_C_SNF"/>
    <property type="match status" value="1"/>
</dbReference>
<dbReference type="InterPro" id="IPR036427">
    <property type="entry name" value="Bromodomain-like_sf"/>
</dbReference>
<feature type="region of interest" description="Disordered" evidence="13">
    <location>
        <begin position="1"/>
        <end position="323"/>
    </location>
</feature>
<feature type="compositionally biased region" description="Low complexity" evidence="13">
    <location>
        <begin position="215"/>
        <end position="230"/>
    </location>
</feature>
<feature type="compositionally biased region" description="Pro residues" evidence="13">
    <location>
        <begin position="290"/>
        <end position="308"/>
    </location>
</feature>
<feature type="compositionally biased region" description="Pro residues" evidence="13">
    <location>
        <begin position="432"/>
        <end position="476"/>
    </location>
</feature>
<dbReference type="Gene3D" id="1.20.920.10">
    <property type="entry name" value="Bromodomain-like"/>
    <property type="match status" value="1"/>
</dbReference>
<feature type="compositionally biased region" description="Pro residues" evidence="13">
    <location>
        <begin position="128"/>
        <end position="143"/>
    </location>
</feature>
<feature type="region of interest" description="Disordered" evidence="13">
    <location>
        <begin position="395"/>
        <end position="525"/>
    </location>
</feature>
<keyword evidence="9" id="KW-0010">Activator</keyword>
<gene>
    <name evidence="19" type="ORF">ILUMI_22004</name>
</gene>
<dbReference type="GO" id="GO:0006355">
    <property type="term" value="P:regulation of DNA-templated transcription"/>
    <property type="evidence" value="ECO:0007669"/>
    <property type="project" value="InterPro"/>
</dbReference>
<reference evidence="19" key="1">
    <citation type="submission" date="2019-08" db="EMBL/GenBank/DDBJ databases">
        <title>The genome of the North American firefly Photinus pyralis.</title>
        <authorList>
            <consortium name="Photinus pyralis genome working group"/>
            <person name="Fallon T.R."/>
            <person name="Sander Lower S.E."/>
            <person name="Weng J.-K."/>
        </authorList>
    </citation>
    <scope>NUCLEOTIDE SEQUENCE</scope>
    <source>
        <strain evidence="19">TRF0915ILg1</strain>
        <tissue evidence="19">Whole body</tissue>
    </source>
</reference>
<dbReference type="PROSITE" id="PS51666">
    <property type="entry name" value="QLQ"/>
    <property type="match status" value="1"/>
</dbReference>
<evidence type="ECO:0000256" key="12">
    <source>
        <dbReference type="PROSITE-ProRule" id="PRU00035"/>
    </source>
</evidence>
<dbReference type="EMBL" id="VTPC01090217">
    <property type="protein sequence ID" value="KAF2884177.1"/>
    <property type="molecule type" value="Genomic_DNA"/>
</dbReference>
<keyword evidence="6" id="KW-0156">Chromatin regulator</keyword>
<evidence type="ECO:0000256" key="11">
    <source>
        <dbReference type="ARBA" id="ARBA00023242"/>
    </source>
</evidence>
<evidence type="ECO:0000256" key="9">
    <source>
        <dbReference type="ARBA" id="ARBA00023159"/>
    </source>
</evidence>
<dbReference type="Proteomes" id="UP000801492">
    <property type="component" value="Unassembled WGS sequence"/>
</dbReference>
<dbReference type="GO" id="GO:0048513">
    <property type="term" value="P:animal organ development"/>
    <property type="evidence" value="ECO:0007669"/>
    <property type="project" value="UniProtKB-ARBA"/>
</dbReference>
<feature type="region of interest" description="Disordered" evidence="13">
    <location>
        <begin position="1653"/>
        <end position="1705"/>
    </location>
</feature>
<dbReference type="Gene3D" id="3.40.50.10810">
    <property type="entry name" value="Tandem AAA-ATPase domain"/>
    <property type="match status" value="1"/>
</dbReference>
<feature type="domain" description="HSA" evidence="17">
    <location>
        <begin position="628"/>
        <end position="700"/>
    </location>
</feature>
<dbReference type="FunFam" id="1.20.920.10:FF:000041">
    <property type="entry name" value="ATP-dependent helicase brm"/>
    <property type="match status" value="1"/>
</dbReference>
<name>A0A8K0CF84_IGNLU</name>
<dbReference type="FunFam" id="1.20.5.170:FF:000008">
    <property type="entry name" value="probable global transcription activator SNF2L2 isoform X1"/>
    <property type="match status" value="1"/>
</dbReference>
<feature type="region of interest" description="Disordered" evidence="13">
    <location>
        <begin position="815"/>
        <end position="837"/>
    </location>
</feature>
<dbReference type="FunFam" id="3.40.50.300:FF:003020">
    <property type="entry name" value="SNF2-related domain-containing protein"/>
    <property type="match status" value="1"/>
</dbReference>
<dbReference type="GO" id="GO:0005634">
    <property type="term" value="C:nucleus"/>
    <property type="evidence" value="ECO:0007669"/>
    <property type="project" value="UniProtKB-SubCell"/>
</dbReference>
<evidence type="ECO:0000313" key="20">
    <source>
        <dbReference type="Proteomes" id="UP000801492"/>
    </source>
</evidence>
<keyword evidence="10" id="KW-0804">Transcription</keyword>
<dbReference type="SUPFAM" id="SSF47370">
    <property type="entry name" value="Bromodomain"/>
    <property type="match status" value="1"/>
</dbReference>
<feature type="region of interest" description="Disordered" evidence="13">
    <location>
        <begin position="737"/>
        <end position="781"/>
    </location>
</feature>
<dbReference type="InterPro" id="IPR049730">
    <property type="entry name" value="SNF2/RAD54-like_C"/>
</dbReference>
<dbReference type="InterPro" id="IPR029295">
    <property type="entry name" value="SnAC"/>
</dbReference>
<accession>A0A8K0CF84</accession>
<evidence type="ECO:0000256" key="6">
    <source>
        <dbReference type="ARBA" id="ARBA00022853"/>
    </source>
</evidence>
<feature type="compositionally biased region" description="Pro residues" evidence="13">
    <location>
        <begin position="49"/>
        <end position="62"/>
    </location>
</feature>
<evidence type="ECO:0000259" key="14">
    <source>
        <dbReference type="PROSITE" id="PS50014"/>
    </source>
</evidence>
<keyword evidence="7" id="KW-0805">Transcription regulation</keyword>
<dbReference type="PRINTS" id="PR00503">
    <property type="entry name" value="BROMODOMAIN"/>
</dbReference>
<feature type="compositionally biased region" description="Acidic residues" evidence="13">
    <location>
        <begin position="816"/>
        <end position="828"/>
    </location>
</feature>
<comment type="caution">
    <text evidence="19">The sequence shown here is derived from an EMBL/GenBank/DDBJ whole genome shotgun (WGS) entry which is preliminary data.</text>
</comment>
<dbReference type="SMART" id="SM01314">
    <property type="entry name" value="SnAC"/>
    <property type="match status" value="1"/>
</dbReference>
<dbReference type="SUPFAM" id="SSF160481">
    <property type="entry name" value="BRK domain-like"/>
    <property type="match status" value="1"/>
</dbReference>
<protein>
    <recommendedName>
        <fullName evidence="21">ATP-dependent helicase brm</fullName>
    </recommendedName>
</protein>
<dbReference type="Pfam" id="PF00271">
    <property type="entry name" value="Helicase_C"/>
    <property type="match status" value="1"/>
</dbReference>
<dbReference type="InterPro" id="IPR027417">
    <property type="entry name" value="P-loop_NTPase"/>
</dbReference>
<evidence type="ECO:0000313" key="19">
    <source>
        <dbReference type="EMBL" id="KAF2884177.1"/>
    </source>
</evidence>
<dbReference type="SMART" id="SM00490">
    <property type="entry name" value="HELICc"/>
    <property type="match status" value="1"/>
</dbReference>
<dbReference type="InterPro" id="IPR000330">
    <property type="entry name" value="SNF2_N"/>
</dbReference>
<feature type="domain" description="Helicase C-terminal" evidence="16">
    <location>
        <begin position="1217"/>
        <end position="1378"/>
    </location>
</feature>
<dbReference type="Gene3D" id="3.40.50.300">
    <property type="entry name" value="P-loop containing nucleotide triphosphate hydrolases"/>
    <property type="match status" value="1"/>
</dbReference>
<dbReference type="PROSITE" id="PS00633">
    <property type="entry name" value="BROMODOMAIN_1"/>
    <property type="match status" value="1"/>
</dbReference>
<evidence type="ECO:0000256" key="3">
    <source>
        <dbReference type="ARBA" id="ARBA00022801"/>
    </source>
</evidence>
<dbReference type="GO" id="GO:0006325">
    <property type="term" value="P:chromatin organization"/>
    <property type="evidence" value="ECO:0007669"/>
    <property type="project" value="UniProtKB-KW"/>
</dbReference>
<keyword evidence="4" id="KW-0347">Helicase</keyword>
<keyword evidence="5" id="KW-0067">ATP-binding</keyword>
<dbReference type="PROSITE" id="PS51194">
    <property type="entry name" value="HELICASE_CTER"/>
    <property type="match status" value="1"/>
</dbReference>
<evidence type="ECO:0000256" key="8">
    <source>
        <dbReference type="ARBA" id="ARBA00023117"/>
    </source>
</evidence>
<feature type="compositionally biased region" description="Low complexity" evidence="13">
    <location>
        <begin position="420"/>
        <end position="431"/>
    </location>
</feature>
<feature type="compositionally biased region" description="Low complexity" evidence="13">
    <location>
        <begin position="309"/>
        <end position="322"/>
    </location>
</feature>
<evidence type="ECO:0000256" key="4">
    <source>
        <dbReference type="ARBA" id="ARBA00022806"/>
    </source>
</evidence>
<dbReference type="InterPro" id="IPR014012">
    <property type="entry name" value="HSA_dom"/>
</dbReference>
<dbReference type="SMART" id="SM00951">
    <property type="entry name" value="QLQ"/>
    <property type="match status" value="1"/>
</dbReference>
<organism evidence="19 20">
    <name type="scientific">Ignelater luminosus</name>
    <name type="common">Cucubano</name>
    <name type="synonym">Pyrophorus luminosus</name>
    <dbReference type="NCBI Taxonomy" id="2038154"/>
    <lineage>
        <taxon>Eukaryota</taxon>
        <taxon>Metazoa</taxon>
        <taxon>Ecdysozoa</taxon>
        <taxon>Arthropoda</taxon>
        <taxon>Hexapoda</taxon>
        <taxon>Insecta</taxon>
        <taxon>Pterygota</taxon>
        <taxon>Neoptera</taxon>
        <taxon>Endopterygota</taxon>
        <taxon>Coleoptera</taxon>
        <taxon>Polyphaga</taxon>
        <taxon>Elateriformia</taxon>
        <taxon>Elateroidea</taxon>
        <taxon>Elateridae</taxon>
        <taxon>Agrypninae</taxon>
        <taxon>Pyrophorini</taxon>
        <taxon>Ignelater</taxon>
    </lineage>
</organism>
<sequence length="1705" mass="191136">MASPSPQSSPMPPPQAPSPMGPPTQSPAPPPSPHSPYQGPSPMSGHVNGPPPHALPTGPPSGHPNMSGLPPTSMPSPGHPHPLGPAPSGPHIPPQSHAGIPPNGHPHVGQPHPGMPPSHVMVSGGPPQGHPGGPPPQGHPGGPPTQGHSPHQGPPPLQGHPGHMGGPPLQQGHPGGPQPPPQNHPGMPPQNHPGGLPPQNHPVMQSGGPPPQGHPPQGHQSHPGVPHQPHGGPPPQGHLGSQGHPVMQPGAPPHAMSQGHNLQQGQPYPGHPMPMSHPQQAQNPSSSPGPQGPPPGGPPPTGPSPTGPPMGVQPGQPGPQGQENLNALQRAIDSMEERGMQEDPRYSQLLSLRARTNGTSVFNQLQMQQLRAQIMAYRMLARNQPLTQQINLAVQGKRPDGSPQCSTPPPSSPYQPPPSGQQGPVPTSEGAEPPPTESAPPPPQVMRPPGAPNPPNSQIHPPPGALPPGALPPPQQNQPMGIKPGQPPNIPVVPQGIRPGGPAPVQQGQQPHPPPKQNRVTSLPKPVGIDPLIILQERENRVAARIAARMEQLSNLPTNMPDDLRIKAQIELRALRCLNFQRQLRSEIIACTRRDTTLETAVNVKAYKRTKRQGLREARATEKLEKQQKLDAERKRRQKHQEFLTCVLQHGKDFKEFHRNNQAKLARINKAVMNYHANAEREQKKEQERIEKERMRRLMAEDEEGYRKLIDQKKDKRLAFLLSQTDEYISNLTEMVKQHKIEQRRKQQEEEKRKRRRKKKQSAEGNMEMDDDGSQGSDKPVTVIETSTGKVLSGEEAPLLSQLHQWLEMHPGWEVADTDDEDSDDEQEEMRRDIKSEEEKAKDVIKKAKCEDDEYKNGKEEQTYYSIAHTVHEIVTEQASIMVNGLLKEYQTKGLEWLVSLFNNNLNGILADEMGLGKTIQTIGLITYLMEKKKVNGPYLIIVPLSTLSNWVLEFEKWAPSVVVVSYKGSPAGRRAIQSQMRSTKFNVLLTTYEYIIKDKGVLAKVQWKYMIIDEGHRMKNHHCKLTQVLNTHYIAPHRLLLTGTPLQNKLPELWALLNFLLPSIFKSCSTFEQWFNAPFATTGEKVELNEEETILIIRRLHKVLRPFLLRRLKKEVESQLPDKVEYIIKCDMSGLQRVLYKHMQSKGVLLTDGSEKGNKGKGGAKALMNTIVQLRKLCNHPFMFQNIEEKYCDHVGMAGGVISGPDIYRASGKFELLDRILPKLKATNHRVLLFCQMTQLMTIMEDYLGWRGFGYLRLDGTTKSEDRGELLRKFNCKNSEYFIFLLSTRAGGLGLNLQSADTVIIFDSDWNPHQDLQAQDRAHRIGQLNEVRVLRLMTVNSVEERILAAARYKLNMDEKVIQAGMFDQKSTGTERQQFLQSILHQDGDDEEEENEVPDDETINQMIARSEDEFELFQKMDLERRREEAKLGPARKSRLLEESELPDWLVKEDDEVDRWNYDEPEESLLGRGTRQRKEVDYTDSLTEKEWLKAIDEGGDYDDEDEEEEKIKKRKGRKRRRRGDDSDTEVGSSSKRRRGQSGTDPKIRRQMHKLMNIVIKYTDSDGRLLSEPFMKLPPRKDYPDYYEIIKRPLDITKIVNRIDEGKYMDLQDLERDFMLLCQNAQTYNEEASVIHEDSIVLQSVFTNARQRIELDGDSDDDKDDGNKSDTDSTVKMKIRLKSRKASGRRKRSAKRYVSDDDDDDDD</sequence>
<dbReference type="Pfam" id="PF07533">
    <property type="entry name" value="BRK"/>
    <property type="match status" value="1"/>
</dbReference>
<evidence type="ECO:0000256" key="13">
    <source>
        <dbReference type="SAM" id="MobiDB-lite"/>
    </source>
</evidence>
<dbReference type="InterPro" id="IPR001650">
    <property type="entry name" value="Helicase_C-like"/>
</dbReference>
<dbReference type="InterPro" id="IPR037259">
    <property type="entry name" value="BRK_sf"/>
</dbReference>
<comment type="subcellular location">
    <subcellularLocation>
        <location evidence="1">Nucleus</location>
    </subcellularLocation>
</comment>